<evidence type="ECO:0000313" key="5">
    <source>
        <dbReference type="Proteomes" id="UP001445076"/>
    </source>
</evidence>
<proteinExistence type="predicted"/>
<keyword evidence="1" id="KW-0863">Zinc-finger</keyword>
<feature type="compositionally biased region" description="Low complexity" evidence="2">
    <location>
        <begin position="233"/>
        <end position="246"/>
    </location>
</feature>
<feature type="compositionally biased region" description="Basic and acidic residues" evidence="2">
    <location>
        <begin position="274"/>
        <end position="284"/>
    </location>
</feature>
<keyword evidence="1" id="KW-0862">Zinc</keyword>
<sequence>MSHLRYPFDLVSAKEVMMKFRAMAYSLRHRDIFQAAVRLVYGDDFEIKEDLSSRMVFECKICNREMNSETAVAEHFRSGGHQKNRDKKYRERGESNLDPLKIKYSPDSLHYKLACSHIKPLGLQMIEEYACSHRSPYFKCNLCGAHGKLDSMYHHAIGNRHTEKYIKSACVLENSILTSTEREEIRHQLVKAEGMKVEAIKTIRGDMYFPRKWKEEGRVYGRQQNAVKKDARSPSSSPSPGPSRSRSSVHEIGHSSLRLSKRSPKESPTSSPERYIKKSPRESYKISPDSSPVRSHSREKSPLSQYRNKSPPGLPSLDIKLELDDLPIAPSPPPVLPPPPPQRPEKMDKEIQKFDLEELMIQFNFIVKTHDMSAADIQTAQDEKLAIDLMMLISEALYSCIRIDDSQDNPETARLRTQQETLRKIMGYIKLRLEATWNDTNKQKDSS</sequence>
<dbReference type="Proteomes" id="UP001445076">
    <property type="component" value="Unassembled WGS sequence"/>
</dbReference>
<dbReference type="PROSITE" id="PS50157">
    <property type="entry name" value="ZINC_FINGER_C2H2_2"/>
    <property type="match status" value="1"/>
</dbReference>
<name>A0AAW0WEW5_CHEQU</name>
<accession>A0AAW0WEW5</accession>
<feature type="region of interest" description="Disordered" evidence="2">
    <location>
        <begin position="219"/>
        <end position="346"/>
    </location>
</feature>
<evidence type="ECO:0000256" key="1">
    <source>
        <dbReference type="PROSITE-ProRule" id="PRU00042"/>
    </source>
</evidence>
<dbReference type="SUPFAM" id="SSF57667">
    <property type="entry name" value="beta-beta-alpha zinc fingers"/>
    <property type="match status" value="1"/>
</dbReference>
<organism evidence="4 5">
    <name type="scientific">Cherax quadricarinatus</name>
    <name type="common">Australian red claw crayfish</name>
    <dbReference type="NCBI Taxonomy" id="27406"/>
    <lineage>
        <taxon>Eukaryota</taxon>
        <taxon>Metazoa</taxon>
        <taxon>Ecdysozoa</taxon>
        <taxon>Arthropoda</taxon>
        <taxon>Crustacea</taxon>
        <taxon>Multicrustacea</taxon>
        <taxon>Malacostraca</taxon>
        <taxon>Eumalacostraca</taxon>
        <taxon>Eucarida</taxon>
        <taxon>Decapoda</taxon>
        <taxon>Pleocyemata</taxon>
        <taxon>Astacidea</taxon>
        <taxon>Parastacoidea</taxon>
        <taxon>Parastacidae</taxon>
        <taxon>Cherax</taxon>
    </lineage>
</organism>
<keyword evidence="1" id="KW-0479">Metal-binding</keyword>
<evidence type="ECO:0000256" key="2">
    <source>
        <dbReference type="SAM" id="MobiDB-lite"/>
    </source>
</evidence>
<evidence type="ECO:0000313" key="4">
    <source>
        <dbReference type="EMBL" id="KAK8725997.1"/>
    </source>
</evidence>
<feature type="compositionally biased region" description="Pro residues" evidence="2">
    <location>
        <begin position="329"/>
        <end position="342"/>
    </location>
</feature>
<evidence type="ECO:0000259" key="3">
    <source>
        <dbReference type="PROSITE" id="PS50157"/>
    </source>
</evidence>
<keyword evidence="5" id="KW-1185">Reference proteome</keyword>
<feature type="domain" description="C2H2-type" evidence="3">
    <location>
        <begin position="57"/>
        <end position="86"/>
    </location>
</feature>
<reference evidence="4 5" key="1">
    <citation type="journal article" date="2024" name="BMC Genomics">
        <title>Genome assembly of redclaw crayfish (Cherax quadricarinatus) provides insights into its immune adaptation and hypoxia tolerance.</title>
        <authorList>
            <person name="Liu Z."/>
            <person name="Zheng J."/>
            <person name="Li H."/>
            <person name="Fang K."/>
            <person name="Wang S."/>
            <person name="He J."/>
            <person name="Zhou D."/>
            <person name="Weng S."/>
            <person name="Chi M."/>
            <person name="Gu Z."/>
            <person name="He J."/>
            <person name="Li F."/>
            <person name="Wang M."/>
        </authorList>
    </citation>
    <scope>NUCLEOTIDE SEQUENCE [LARGE SCALE GENOMIC DNA]</scope>
    <source>
        <strain evidence="4">ZL_2023a</strain>
    </source>
</reference>
<dbReference type="EMBL" id="JARKIK010000081">
    <property type="protein sequence ID" value="KAK8725997.1"/>
    <property type="molecule type" value="Genomic_DNA"/>
</dbReference>
<dbReference type="AlphaFoldDB" id="A0AAW0WEW5"/>
<dbReference type="Gene3D" id="3.30.160.60">
    <property type="entry name" value="Classic Zinc Finger"/>
    <property type="match status" value="1"/>
</dbReference>
<dbReference type="Pfam" id="PF12874">
    <property type="entry name" value="zf-met"/>
    <property type="match status" value="1"/>
</dbReference>
<comment type="caution">
    <text evidence="4">The sequence shown here is derived from an EMBL/GenBank/DDBJ whole genome shotgun (WGS) entry which is preliminary data.</text>
</comment>
<gene>
    <name evidence="4" type="ORF">OTU49_010597</name>
</gene>
<dbReference type="GO" id="GO:0008270">
    <property type="term" value="F:zinc ion binding"/>
    <property type="evidence" value="ECO:0007669"/>
    <property type="project" value="UniProtKB-KW"/>
</dbReference>
<dbReference type="InterPro" id="IPR013087">
    <property type="entry name" value="Znf_C2H2_type"/>
</dbReference>
<dbReference type="InterPro" id="IPR036236">
    <property type="entry name" value="Znf_C2H2_sf"/>
</dbReference>
<protein>
    <recommendedName>
        <fullName evidence="3">C2H2-type domain-containing protein</fullName>
    </recommendedName>
</protein>
<dbReference type="PROSITE" id="PS00028">
    <property type="entry name" value="ZINC_FINGER_C2H2_1"/>
    <property type="match status" value="1"/>
</dbReference>